<keyword evidence="3" id="KW-0808">Transferase</keyword>
<dbReference type="SUPFAM" id="SSF54534">
    <property type="entry name" value="FKBP-like"/>
    <property type="match status" value="1"/>
</dbReference>
<dbReference type="InterPro" id="IPR023459">
    <property type="entry name" value="Tscrpt_elong_fac_GreA/B_fam"/>
</dbReference>
<protein>
    <submittedName>
        <fullName evidence="3">Regulator of nucleoside diphosphate kinase</fullName>
    </submittedName>
</protein>
<proteinExistence type="predicted"/>
<evidence type="ECO:0000313" key="3">
    <source>
        <dbReference type="EMBL" id="PSL10015.1"/>
    </source>
</evidence>
<gene>
    <name evidence="3" type="ORF">CLV44_12841</name>
</gene>
<dbReference type="GO" id="GO:0003677">
    <property type="term" value="F:DNA binding"/>
    <property type="evidence" value="ECO:0007669"/>
    <property type="project" value="InterPro"/>
</dbReference>
<dbReference type="InterPro" id="IPR029462">
    <property type="entry name" value="Rnk_N"/>
</dbReference>
<dbReference type="EMBL" id="PYGI01000028">
    <property type="protein sequence ID" value="PSL10015.1"/>
    <property type="molecule type" value="Genomic_DNA"/>
</dbReference>
<dbReference type="InterPro" id="IPR001437">
    <property type="entry name" value="Tscrpt_elong_fac_GreA/B_C"/>
</dbReference>
<evidence type="ECO:0000259" key="1">
    <source>
        <dbReference type="Pfam" id="PF01272"/>
    </source>
</evidence>
<dbReference type="Proteomes" id="UP000242133">
    <property type="component" value="Unassembled WGS sequence"/>
</dbReference>
<evidence type="ECO:0000259" key="2">
    <source>
        <dbReference type="Pfam" id="PF14760"/>
    </source>
</evidence>
<feature type="domain" description="Transcription elongation factor GreA/GreB C-terminal" evidence="1">
    <location>
        <begin position="57"/>
        <end position="132"/>
    </location>
</feature>
<dbReference type="InterPro" id="IPR036953">
    <property type="entry name" value="GreA/GreB_C_sf"/>
</dbReference>
<keyword evidence="3" id="KW-0418">Kinase</keyword>
<dbReference type="PANTHER" id="PTHR30437:SF5">
    <property type="entry name" value="REGULATOR OF NUCLEOSIDE DIPHOSPHATE KINASE"/>
    <property type="match status" value="1"/>
</dbReference>
<dbReference type="PANTHER" id="PTHR30437">
    <property type="entry name" value="TRANSCRIPTION ELONGATION FACTOR GREA"/>
    <property type="match status" value="1"/>
</dbReference>
<feature type="domain" description="Regulator of nucleoside diphosphate kinase N-terminal" evidence="2">
    <location>
        <begin position="11"/>
        <end position="51"/>
    </location>
</feature>
<keyword evidence="4" id="KW-1185">Reference proteome</keyword>
<dbReference type="GO" id="GO:0032784">
    <property type="term" value="P:regulation of DNA-templated transcription elongation"/>
    <property type="evidence" value="ECO:0007669"/>
    <property type="project" value="InterPro"/>
</dbReference>
<dbReference type="NCBIfam" id="NF004396">
    <property type="entry name" value="PRK05753.1"/>
    <property type="match status" value="1"/>
</dbReference>
<dbReference type="GO" id="GO:0070063">
    <property type="term" value="F:RNA polymerase binding"/>
    <property type="evidence" value="ECO:0007669"/>
    <property type="project" value="InterPro"/>
</dbReference>
<reference evidence="3 4" key="1">
    <citation type="submission" date="2018-03" db="EMBL/GenBank/DDBJ databases">
        <title>Genomic Encyclopedia of Archaeal and Bacterial Type Strains, Phase II (KMG-II): from individual species to whole genera.</title>
        <authorList>
            <person name="Goeker M."/>
        </authorList>
    </citation>
    <scope>NUCLEOTIDE SEQUENCE [LARGE SCALE GENOMIC DNA]</scope>
    <source>
        <strain evidence="3 4">DSM 17586</strain>
    </source>
</reference>
<comment type="caution">
    <text evidence="3">The sequence shown here is derived from an EMBL/GenBank/DDBJ whole genome shotgun (WGS) entry which is preliminary data.</text>
</comment>
<organism evidence="3 4">
    <name type="scientific">Marinobacterium halophilum</name>
    <dbReference type="NCBI Taxonomy" id="267374"/>
    <lineage>
        <taxon>Bacteria</taxon>
        <taxon>Pseudomonadati</taxon>
        <taxon>Pseudomonadota</taxon>
        <taxon>Gammaproteobacteria</taxon>
        <taxon>Oceanospirillales</taxon>
        <taxon>Oceanospirillaceae</taxon>
        <taxon>Marinobacterium</taxon>
    </lineage>
</organism>
<dbReference type="Pfam" id="PF14760">
    <property type="entry name" value="Rnk_N"/>
    <property type="match status" value="1"/>
</dbReference>
<dbReference type="AlphaFoldDB" id="A0A2P8EKK2"/>
<dbReference type="GO" id="GO:0006354">
    <property type="term" value="P:DNA-templated transcription elongation"/>
    <property type="evidence" value="ECO:0007669"/>
    <property type="project" value="TreeGrafter"/>
</dbReference>
<evidence type="ECO:0000313" key="4">
    <source>
        <dbReference type="Proteomes" id="UP000242133"/>
    </source>
</evidence>
<dbReference type="Gene3D" id="3.10.50.30">
    <property type="entry name" value="Transcription elongation factor, GreA/GreB, C-terminal domain"/>
    <property type="match status" value="1"/>
</dbReference>
<dbReference type="GO" id="GO:0016301">
    <property type="term" value="F:kinase activity"/>
    <property type="evidence" value="ECO:0007669"/>
    <property type="project" value="UniProtKB-KW"/>
</dbReference>
<dbReference type="Gene3D" id="1.10.286.20">
    <property type="match status" value="1"/>
</dbReference>
<name>A0A2P8EKK2_9GAMM</name>
<dbReference type="OrthoDB" id="192847at2"/>
<dbReference type="Pfam" id="PF01272">
    <property type="entry name" value="GreA_GreB"/>
    <property type="match status" value="1"/>
</dbReference>
<accession>A0A2P8EKK2</accession>
<sequence length="134" mass="15216">MLMEYKMADMPGIQVSEKDIDQLEAMLERKEYRDNPSLDGLRAELERAEVVALEQLPDDVVRMNSTVTFEVEESGQRFHRTLYYPHQMAGKENAISIVAPIGSALLGLEVGQTIDWRLPDGKHSHVKIIEVQHA</sequence>